<proteinExistence type="predicted"/>
<evidence type="ECO:0000313" key="1">
    <source>
        <dbReference type="EMBL" id="ABO95057.1"/>
    </source>
</evidence>
<dbReference type="InterPro" id="IPR027417">
    <property type="entry name" value="P-loop_NTPase"/>
</dbReference>
<evidence type="ECO:0000313" key="2">
    <source>
        <dbReference type="Proteomes" id="UP000001568"/>
    </source>
</evidence>
<dbReference type="GeneID" id="5000570"/>
<dbReference type="OrthoDB" id="429813at2759"/>
<dbReference type="KEGG" id="olu:OSTLU_30814"/>
<dbReference type="HOGENOM" id="CLU_051167_0_0_1"/>
<dbReference type="AlphaFoldDB" id="A4RV15"/>
<reference evidence="1 2" key="1">
    <citation type="journal article" date="2007" name="Proc. Natl. Acad. Sci. U.S.A.">
        <title>The tiny eukaryote Ostreococcus provides genomic insights into the paradox of plankton speciation.</title>
        <authorList>
            <person name="Palenik B."/>
            <person name="Grimwood J."/>
            <person name="Aerts A."/>
            <person name="Rouze P."/>
            <person name="Salamov A."/>
            <person name="Putnam N."/>
            <person name="Dupont C."/>
            <person name="Jorgensen R."/>
            <person name="Derelle E."/>
            <person name="Rombauts S."/>
            <person name="Zhou K."/>
            <person name="Otillar R."/>
            <person name="Merchant S.S."/>
            <person name="Podell S."/>
            <person name="Gaasterland T."/>
            <person name="Napoli C."/>
            <person name="Gendler K."/>
            <person name="Manuell A."/>
            <person name="Tai V."/>
            <person name="Vallon O."/>
            <person name="Piganeau G."/>
            <person name="Jancek S."/>
            <person name="Heijde M."/>
            <person name="Jabbari K."/>
            <person name="Bowler C."/>
            <person name="Lohr M."/>
            <person name="Robbens S."/>
            <person name="Werner G."/>
            <person name="Dubchak I."/>
            <person name="Pazour G.J."/>
            <person name="Ren Q."/>
            <person name="Paulsen I."/>
            <person name="Delwiche C."/>
            <person name="Schmutz J."/>
            <person name="Rokhsar D."/>
            <person name="Van de Peer Y."/>
            <person name="Moreau H."/>
            <person name="Grigoriev I.V."/>
        </authorList>
    </citation>
    <scope>NUCLEOTIDE SEQUENCE [LARGE SCALE GENOMIC DNA]</scope>
    <source>
        <strain evidence="1 2">CCE9901</strain>
    </source>
</reference>
<name>A4RV15_OSTLU</name>
<gene>
    <name evidence="1" type="ORF">OSTLU_30814</name>
</gene>
<protein>
    <recommendedName>
        <fullName evidence="3">Sulfotransferase</fullName>
    </recommendedName>
</protein>
<dbReference type="SUPFAM" id="SSF52540">
    <property type="entry name" value="P-loop containing nucleoside triphosphate hydrolases"/>
    <property type="match status" value="1"/>
</dbReference>
<evidence type="ECO:0008006" key="3">
    <source>
        <dbReference type="Google" id="ProtNLM"/>
    </source>
</evidence>
<dbReference type="Gramene" id="ABO95057">
    <property type="protein sequence ID" value="ABO95057"/>
    <property type="gene ID" value="OSTLU_30814"/>
</dbReference>
<organism evidence="1 2">
    <name type="scientific">Ostreococcus lucimarinus (strain CCE9901)</name>
    <dbReference type="NCBI Taxonomy" id="436017"/>
    <lineage>
        <taxon>Eukaryota</taxon>
        <taxon>Viridiplantae</taxon>
        <taxon>Chlorophyta</taxon>
        <taxon>Mamiellophyceae</taxon>
        <taxon>Mamiellales</taxon>
        <taxon>Bathycoccaceae</taxon>
        <taxon>Ostreococcus</taxon>
    </lineage>
</organism>
<dbReference type="OMA" id="PTDNMEL"/>
<dbReference type="PANTHER" id="PTHR36451:SF1">
    <property type="entry name" value="OMEGA-HYDROXY-BETA-DIHYDROMENAQUINONE-9 SULFOTRANSFERASE STF3"/>
    <property type="match status" value="1"/>
</dbReference>
<dbReference type="EMBL" id="CP000583">
    <property type="protein sequence ID" value="ABO95057.1"/>
    <property type="molecule type" value="Genomic_DNA"/>
</dbReference>
<sequence length="389" mass="44748">MATPTVIECRVRGAYWHVKNHPMSGVTLVGWARTLWAHGRSIDAVAFAPRLMFLTCMALANTLAAIADGALRPRWGRTKVRDDPVFVLGHPRTGTTHLHNILAKDETRFAAATTFDVGFPSGFLSSGFVKPYLAKMMDSTRPMDNMALTMDTPQEDELATNQLSGCASPYAPLMFMRDEAKFRKYYELREDHDEYPIERAELEAWKSAFMTFMTKLQYKHGEHKRLVLKSPVHAARVEVLRKLFPRAQFVFISRHPYDVFRSAVNMADKYYWQCFLQRPTVADVQEFILKQGEILHDAYVRDSKSLPREALFETRFDDLDADPVGTLSKIYKHFGWDGFDETVAPVLKEYATSLADFKKNSFAELSDDAKEVINSRWARWFTDLNYEKR</sequence>
<dbReference type="Proteomes" id="UP000001568">
    <property type="component" value="Chromosome 3"/>
</dbReference>
<dbReference type="PANTHER" id="PTHR36451">
    <property type="entry name" value="PAPS-DEPENDENT SULFOTRANSFERASE STF3"/>
    <property type="match status" value="1"/>
</dbReference>
<dbReference type="Pfam" id="PF13469">
    <property type="entry name" value="Sulfotransfer_3"/>
    <property type="match status" value="1"/>
</dbReference>
<dbReference type="RefSeq" id="XP_001416764.1">
    <property type="nucleotide sequence ID" value="XM_001416727.1"/>
</dbReference>
<dbReference type="eggNOG" id="ENOG502RXAI">
    <property type="taxonomic scope" value="Eukaryota"/>
</dbReference>
<accession>A4RV15</accession>
<dbReference type="InterPro" id="IPR052736">
    <property type="entry name" value="Stf3_sulfotransferase"/>
</dbReference>
<keyword evidence="2" id="KW-1185">Reference proteome</keyword>
<dbReference type="Gene3D" id="3.40.50.300">
    <property type="entry name" value="P-loop containing nucleotide triphosphate hydrolases"/>
    <property type="match status" value="1"/>
</dbReference>